<dbReference type="EMBL" id="JBHTAX010000006">
    <property type="protein sequence ID" value="MFC7193007.1"/>
    <property type="molecule type" value="Genomic_DNA"/>
</dbReference>
<dbReference type="Proteomes" id="UP001596417">
    <property type="component" value="Unassembled WGS sequence"/>
</dbReference>
<dbReference type="Gene3D" id="3.40.190.10">
    <property type="entry name" value="Periplasmic binding protein-like II"/>
    <property type="match status" value="2"/>
</dbReference>
<dbReference type="GeneID" id="76202749"/>
<gene>
    <name evidence="1" type="ORF">ACFQL7_26655</name>
</gene>
<evidence type="ECO:0000313" key="1">
    <source>
        <dbReference type="EMBL" id="MFC7193007.1"/>
    </source>
</evidence>
<dbReference type="AlphaFoldDB" id="A0ABD5YYA0"/>
<dbReference type="Pfam" id="PF01547">
    <property type="entry name" value="SBP_bac_1"/>
    <property type="match status" value="1"/>
</dbReference>
<dbReference type="PANTHER" id="PTHR43649">
    <property type="entry name" value="ARABINOSE-BINDING PROTEIN-RELATED"/>
    <property type="match status" value="1"/>
</dbReference>
<dbReference type="SUPFAM" id="SSF53850">
    <property type="entry name" value="Periplasmic binding protein-like II"/>
    <property type="match status" value="1"/>
</dbReference>
<dbReference type="CDD" id="cd13585">
    <property type="entry name" value="PBP2_TMBP_like"/>
    <property type="match status" value="1"/>
</dbReference>
<dbReference type="PANTHER" id="PTHR43649:SF12">
    <property type="entry name" value="DIACETYLCHITOBIOSE BINDING PROTEIN DASA"/>
    <property type="match status" value="1"/>
</dbReference>
<protein>
    <submittedName>
        <fullName evidence="1">ABC transporter substrate-binding protein</fullName>
    </submittedName>
</protein>
<accession>A0ABD5YYA0</accession>
<dbReference type="RefSeq" id="WP_264556743.1">
    <property type="nucleotide sequence ID" value="NZ_CP109982.1"/>
</dbReference>
<name>A0ABD5YYA0_9EURY</name>
<dbReference type="InterPro" id="IPR006059">
    <property type="entry name" value="SBP"/>
</dbReference>
<reference evidence="1 2" key="1">
    <citation type="journal article" date="2019" name="Int. J. Syst. Evol. Microbiol.">
        <title>The Global Catalogue of Microorganisms (GCM) 10K type strain sequencing project: providing services to taxonomists for standard genome sequencing and annotation.</title>
        <authorList>
            <consortium name="The Broad Institute Genomics Platform"/>
            <consortium name="The Broad Institute Genome Sequencing Center for Infectious Disease"/>
            <person name="Wu L."/>
            <person name="Ma J."/>
        </authorList>
    </citation>
    <scope>NUCLEOTIDE SEQUENCE [LARGE SCALE GENOMIC DNA]</scope>
    <source>
        <strain evidence="1 2">RDMS1</strain>
    </source>
</reference>
<evidence type="ECO:0000313" key="2">
    <source>
        <dbReference type="Proteomes" id="UP001596417"/>
    </source>
</evidence>
<dbReference type="InterPro" id="IPR050490">
    <property type="entry name" value="Bact_solute-bd_prot1"/>
</dbReference>
<keyword evidence="2" id="KW-1185">Reference proteome</keyword>
<comment type="caution">
    <text evidence="1">The sequence shown here is derived from an EMBL/GenBank/DDBJ whole genome shotgun (WGS) entry which is preliminary data.</text>
</comment>
<organism evidence="1 2">
    <name type="scientific">Halocatena marina</name>
    <dbReference type="NCBI Taxonomy" id="2934937"/>
    <lineage>
        <taxon>Archaea</taxon>
        <taxon>Methanobacteriati</taxon>
        <taxon>Methanobacteriota</taxon>
        <taxon>Stenosarchaea group</taxon>
        <taxon>Halobacteria</taxon>
        <taxon>Halobacteriales</taxon>
        <taxon>Natronomonadaceae</taxon>
        <taxon>Halocatena</taxon>
    </lineage>
</organism>
<sequence length="440" mass="48591">MADQDTGNGQKRSGFTRRQMMTGAGGVALAGLAGCIGGEKRNGGDDSTQGNVSWSWWNQVANYPFIEDMNAEFEADHPNTSVKYNGIPGSVDQYNQKVKAQIAAGEESDVMMLTTRTYAELAREKQLKNLKPLVNQDDEMKLADYIGDFSDTVFQPDEDTVYGLPTGVGTLVMYYNTQMYADAGWDEPPSTWDELRNALTDLKKNGVDVPYFLPFGKSAARMFWNFANQKGPGIMNDDYTECVVANDANVEALEYTINLHNEGLLKYSTEVELQNYSRTFGAGNTATTMGGPWVYADSERNDNEDIAGTTLIPSRTKGGPSGGVYTSKVFSMSNQPSDEQTAWELEKYLAHGKGVDHFVNAGTGLSYLAEDEDHPVYDEKPVMKDHAEQLKHARLLYYGPKTTNIINKIVPQLQAAQLKNKAPRKALEDAQKVINNEVLG</sequence>
<proteinExistence type="predicted"/>